<proteinExistence type="predicted"/>
<evidence type="ECO:0000313" key="1">
    <source>
        <dbReference type="EMBL" id="RNL91344.1"/>
    </source>
</evidence>
<dbReference type="PROSITE" id="PS51257">
    <property type="entry name" value="PROKAR_LIPOPROTEIN"/>
    <property type="match status" value="1"/>
</dbReference>
<gene>
    <name evidence="1" type="ORF">ED312_04830</name>
</gene>
<organism evidence="1 2">
    <name type="scientific">Sinomicrobium pectinilyticum</name>
    <dbReference type="NCBI Taxonomy" id="1084421"/>
    <lineage>
        <taxon>Bacteria</taxon>
        <taxon>Pseudomonadati</taxon>
        <taxon>Bacteroidota</taxon>
        <taxon>Flavobacteriia</taxon>
        <taxon>Flavobacteriales</taxon>
        <taxon>Flavobacteriaceae</taxon>
        <taxon>Sinomicrobium</taxon>
    </lineage>
</organism>
<sequence>MRNILIFWACLSLLFSCTEKNKEVVILNEKIKAELDEFITLTKDHELIDESYVCLYFDKPKTKLSFGITLTPPDDCSYFKGVFFYKQEPVFIYYEKQDSLTAEDVKPIIQILDSEKIKENCLRLGENAPFYGNFHPPVWAYEIDGGEIKLIHESKLRRDRNP</sequence>
<evidence type="ECO:0000313" key="2">
    <source>
        <dbReference type="Proteomes" id="UP000267469"/>
    </source>
</evidence>
<evidence type="ECO:0008006" key="3">
    <source>
        <dbReference type="Google" id="ProtNLM"/>
    </source>
</evidence>
<keyword evidence="2" id="KW-1185">Reference proteome</keyword>
<dbReference type="EMBL" id="RJTM01000027">
    <property type="protein sequence ID" value="RNL91344.1"/>
    <property type="molecule type" value="Genomic_DNA"/>
</dbReference>
<comment type="caution">
    <text evidence="1">The sequence shown here is derived from an EMBL/GenBank/DDBJ whole genome shotgun (WGS) entry which is preliminary data.</text>
</comment>
<name>A0A3N0EUA8_SINP1</name>
<dbReference type="OrthoDB" id="9816120at2"/>
<dbReference type="Proteomes" id="UP000267469">
    <property type="component" value="Unassembled WGS sequence"/>
</dbReference>
<dbReference type="AlphaFoldDB" id="A0A3N0EUA8"/>
<protein>
    <recommendedName>
        <fullName evidence="3">Lipoprotein</fullName>
    </recommendedName>
</protein>
<dbReference type="RefSeq" id="WP_123214883.1">
    <property type="nucleotide sequence ID" value="NZ_RJTM01000027.1"/>
</dbReference>
<accession>A0A3N0EUA8</accession>
<reference evidence="1 2" key="1">
    <citation type="submission" date="2018-10" db="EMBL/GenBank/DDBJ databases">
        <title>Sinomicrobium pectinilyticum sp. nov., a pectinase-producing bacterium isolated from alkaline and saline soil, and emended description of the genus Sinomicrobium.</title>
        <authorList>
            <person name="Cheng B."/>
            <person name="Li C."/>
            <person name="Lai Q."/>
            <person name="Du M."/>
            <person name="Shao Z."/>
            <person name="Xu P."/>
            <person name="Yang C."/>
        </authorList>
    </citation>
    <scope>NUCLEOTIDE SEQUENCE [LARGE SCALE GENOMIC DNA]</scope>
    <source>
        <strain evidence="1 2">5DNS001</strain>
    </source>
</reference>